<proteinExistence type="predicted"/>
<dbReference type="Pfam" id="PF00550">
    <property type="entry name" value="PP-binding"/>
    <property type="match status" value="1"/>
</dbReference>
<accession>A0A291LZA2</accession>
<name>A0A291LZA2_9RHOB</name>
<dbReference type="InterPro" id="IPR036736">
    <property type="entry name" value="ACP-like_sf"/>
</dbReference>
<dbReference type="Pfam" id="PF00975">
    <property type="entry name" value="Thioesterase"/>
    <property type="match status" value="1"/>
</dbReference>
<sequence>MSVRDQMPPATASSEDAVRAAFADVFNEAEVGLEEDFFDLGGDSLLAEELATRLSTIAGREIRISSIFDYPTPAAMAGFMGAGVTPVQVAPDARPPIFMVHGSSGYTMPRPPFFQGLAPDQKIELFQLPGFNGDRPIPDNVPDIAASYIAQINRDWPAGRVHLGAFCNGAVIAVEMARQMAKQGRPVDHMVLLDPGMPRLIKRFFKGKSPRLRSRIHYWFPTGRFTGGRSLEDLRDPRLRRYRSRLVDLEYGLRKFAAHWFNHRPDEFRPGRNPRAKARLNIAWGHFWPERLEGEVDVICSEERKPIHENESSFWRKILPGMRIWTVVENHSDVTGAESPITAIRMQELFDRSEGRAPSATSAEPAPRAIA</sequence>
<keyword evidence="6" id="KW-1185">Reference proteome</keyword>
<dbReference type="AlphaFoldDB" id="A0A291LZA2"/>
<evidence type="ECO:0000256" key="1">
    <source>
        <dbReference type="ARBA" id="ARBA00022450"/>
    </source>
</evidence>
<dbReference type="InterPro" id="IPR001031">
    <property type="entry name" value="Thioesterase"/>
</dbReference>
<evidence type="ECO:0000256" key="2">
    <source>
        <dbReference type="ARBA" id="ARBA00022553"/>
    </source>
</evidence>
<dbReference type="SUPFAM" id="SSF47336">
    <property type="entry name" value="ACP-like"/>
    <property type="match status" value="1"/>
</dbReference>
<dbReference type="KEGG" id="cmag:CBW24_08275"/>
<keyword evidence="1" id="KW-0596">Phosphopantetheine</keyword>
<dbReference type="OrthoDB" id="7851559at2"/>
<feature type="region of interest" description="Disordered" evidence="3">
    <location>
        <begin position="352"/>
        <end position="371"/>
    </location>
</feature>
<evidence type="ECO:0000313" key="6">
    <source>
        <dbReference type="Proteomes" id="UP000219050"/>
    </source>
</evidence>
<gene>
    <name evidence="5" type="ORF">CBW24_08275</name>
</gene>
<protein>
    <recommendedName>
        <fullName evidence="4">Carrier domain-containing protein</fullName>
    </recommendedName>
</protein>
<organism evidence="5 6">
    <name type="scientific">Pacificitalea manganoxidans</name>
    <dbReference type="NCBI Taxonomy" id="1411902"/>
    <lineage>
        <taxon>Bacteria</taxon>
        <taxon>Pseudomonadati</taxon>
        <taxon>Pseudomonadota</taxon>
        <taxon>Alphaproteobacteria</taxon>
        <taxon>Rhodobacterales</taxon>
        <taxon>Paracoccaceae</taxon>
        <taxon>Pacificitalea</taxon>
    </lineage>
</organism>
<dbReference type="Proteomes" id="UP000219050">
    <property type="component" value="Chromosome"/>
</dbReference>
<evidence type="ECO:0000256" key="3">
    <source>
        <dbReference type="SAM" id="MobiDB-lite"/>
    </source>
</evidence>
<dbReference type="Gene3D" id="1.10.1200.10">
    <property type="entry name" value="ACP-like"/>
    <property type="match status" value="1"/>
</dbReference>
<feature type="domain" description="Carrier" evidence="4">
    <location>
        <begin position="9"/>
        <end position="84"/>
    </location>
</feature>
<dbReference type="SUPFAM" id="SSF53474">
    <property type="entry name" value="alpha/beta-Hydrolases"/>
    <property type="match status" value="1"/>
</dbReference>
<dbReference type="RefSeq" id="WP_097373284.1">
    <property type="nucleotide sequence ID" value="NZ_CP021404.1"/>
</dbReference>
<evidence type="ECO:0000313" key="5">
    <source>
        <dbReference type="EMBL" id="ATI42000.1"/>
    </source>
</evidence>
<evidence type="ECO:0000259" key="4">
    <source>
        <dbReference type="PROSITE" id="PS50075"/>
    </source>
</evidence>
<reference evidence="5 6" key="1">
    <citation type="submission" date="2017-05" db="EMBL/GenBank/DDBJ databases">
        <title>Comparative genomic and metabolic analysis of manganese-oxidizing mechanisms in Celeribater manganoxidans DY25T: its adaption to the environment of polymetallic nodule.</title>
        <authorList>
            <person name="Wang X."/>
        </authorList>
    </citation>
    <scope>NUCLEOTIDE SEQUENCE [LARGE SCALE GENOMIC DNA]</scope>
    <source>
        <strain evidence="5 6">DY25</strain>
    </source>
</reference>
<dbReference type="Gene3D" id="3.40.50.1820">
    <property type="entry name" value="alpha/beta hydrolase"/>
    <property type="match status" value="1"/>
</dbReference>
<keyword evidence="2" id="KW-0597">Phosphoprotein</keyword>
<dbReference type="PROSITE" id="PS50075">
    <property type="entry name" value="CARRIER"/>
    <property type="match status" value="1"/>
</dbReference>
<dbReference type="InterPro" id="IPR009081">
    <property type="entry name" value="PP-bd_ACP"/>
</dbReference>
<dbReference type="GO" id="GO:0031177">
    <property type="term" value="F:phosphopantetheine binding"/>
    <property type="evidence" value="ECO:0007669"/>
    <property type="project" value="InterPro"/>
</dbReference>
<dbReference type="InterPro" id="IPR020806">
    <property type="entry name" value="PKS_PP-bd"/>
</dbReference>
<dbReference type="SMART" id="SM00823">
    <property type="entry name" value="PKS_PP"/>
    <property type="match status" value="1"/>
</dbReference>
<dbReference type="InterPro" id="IPR029058">
    <property type="entry name" value="AB_hydrolase_fold"/>
</dbReference>
<dbReference type="EMBL" id="CP021404">
    <property type="protein sequence ID" value="ATI42000.1"/>
    <property type="molecule type" value="Genomic_DNA"/>
</dbReference>